<keyword evidence="6" id="KW-0732">Signal</keyword>
<dbReference type="GO" id="GO:0008237">
    <property type="term" value="F:metallopeptidase activity"/>
    <property type="evidence" value="ECO:0007669"/>
    <property type="project" value="UniProtKB-KW"/>
</dbReference>
<dbReference type="SUPFAM" id="SSF63411">
    <property type="entry name" value="LuxS/MPP-like metallohydrolase"/>
    <property type="match status" value="4"/>
</dbReference>
<feature type="domain" description="Peptidase M16 C-terminal" evidence="8">
    <location>
        <begin position="212"/>
        <end position="394"/>
    </location>
</feature>
<dbReference type="InterPro" id="IPR050626">
    <property type="entry name" value="Peptidase_M16"/>
</dbReference>
<evidence type="ECO:0000256" key="5">
    <source>
        <dbReference type="ARBA" id="ARBA00023049"/>
    </source>
</evidence>
<evidence type="ECO:0000256" key="2">
    <source>
        <dbReference type="ARBA" id="ARBA00022670"/>
    </source>
</evidence>
<keyword evidence="3" id="KW-0378">Hydrolase</keyword>
<dbReference type="GO" id="GO:0006508">
    <property type="term" value="P:proteolysis"/>
    <property type="evidence" value="ECO:0007669"/>
    <property type="project" value="UniProtKB-KW"/>
</dbReference>
<accession>A0A7W2ENG6</accession>
<keyword evidence="10" id="KW-1185">Reference proteome</keyword>
<dbReference type="Gene3D" id="3.30.830.10">
    <property type="entry name" value="Metalloenzyme, LuxS/M16 peptidase-like"/>
    <property type="match status" value="4"/>
</dbReference>
<evidence type="ECO:0000256" key="6">
    <source>
        <dbReference type="SAM" id="SignalP"/>
    </source>
</evidence>
<comment type="similarity">
    <text evidence="1">Belongs to the peptidase M16 family.</text>
</comment>
<keyword evidence="5" id="KW-0482">Metalloprotease</keyword>
<feature type="domain" description="Peptidase M16 C-terminal" evidence="8">
    <location>
        <begin position="693"/>
        <end position="870"/>
    </location>
</feature>
<sequence length="944" mass="103103">MIPPTLRAAIAAALLACAALAQADASALALSDTLPIGPQVKVGKLANGLTYYIQKNARPAQKLELRLVVKAGSMLEDEDQQGLAHFTEHMAFNGSTHFKRNELVSYLQGIGVKFGADLNAYTSFDETVYILPIPTERPEVVEQGFQVLEDWAHGLSFNDADIDSERGIVLEELRLGKGLEDRMNKVLMPKLMNGSRYAQRMPIGKEDVIKSFRPEAIRRFYHDWYRPDLMAVVVVGDVDPAVAQRMVERHFGALANPAHERPRDYAVIPQRQASEGVVVTDKEANTNGVYIRYGIEPEPAHHTVGDYRASLVEGLYGAMLGQRMAELTQQADPPFIQGGSSMTKVARGYRSFRAAAVLGKGGAAPAIAALVREDERARQFGFTEAELERAKKNMLRAVERGYNERDKSNSSGYAAEYIRNFLEQEPIPGIANEYDYVRQLVPGITLAEVNAAARATIPSGGNKLVIYTGSDRAEAPIPSQAELLAAVEAAERTPVQPQAEKQVASVLMAQPPKGGAIVSQSVDPVLGLTRLTLGNGVKVVLKSTDFNNDQVLMSAVRFGGQSLFGEPDLANARYASAIVAQMGLQDYSPADLSKVLAGKVAMTGATVGNLSETLSGQSGKADVETMLQLTYLQMTAPRRDRAIFDAFVGKQKELARNSLSRPEAVFGDTIVGTLYDNNARVARAPRPEDFDRIDLDRVFEIYRSRLSSARDFTFFIVGSFDVEQIKPLVAAYLGALPTPPVPVQYKDWGVRPVKGVVKKEVRMGAEPKSTISITFTGTADYSDDEQMRLQALLEALNIKLLEVLREQQGLIYGGGMSGALTKVPYGGYAISINLPCGPENVDKVIAATFAEIAKVKEQGVSQQDLDKVRASWSRNYHKGLRENGYWLGQLQAALINGTDPAALLTVEQRAAAIRPADLKQTARRYFDMDNYLQVVLYPASTLAP</sequence>
<evidence type="ECO:0000256" key="1">
    <source>
        <dbReference type="ARBA" id="ARBA00007261"/>
    </source>
</evidence>
<keyword evidence="4" id="KW-0862">Zinc</keyword>
<dbReference type="InterPro" id="IPR011249">
    <property type="entry name" value="Metalloenz_LuxS/M16"/>
</dbReference>
<reference evidence="9 10" key="1">
    <citation type="submission" date="2020-07" db="EMBL/GenBank/DDBJ databases">
        <title>Novel species isolated from subtropical streams in China.</title>
        <authorList>
            <person name="Lu H."/>
        </authorList>
    </citation>
    <scope>NUCLEOTIDE SEQUENCE [LARGE SCALE GENOMIC DNA]</scope>
    <source>
        <strain evidence="9 10">LX20W</strain>
    </source>
</reference>
<feature type="domain" description="Peptidase M16 N-terminal" evidence="7">
    <location>
        <begin position="55"/>
        <end position="173"/>
    </location>
</feature>
<evidence type="ECO:0000313" key="10">
    <source>
        <dbReference type="Proteomes" id="UP000534388"/>
    </source>
</evidence>
<evidence type="ECO:0000256" key="3">
    <source>
        <dbReference type="ARBA" id="ARBA00022801"/>
    </source>
</evidence>
<evidence type="ECO:0000313" key="9">
    <source>
        <dbReference type="EMBL" id="MBA5635731.1"/>
    </source>
</evidence>
<dbReference type="Pfam" id="PF00675">
    <property type="entry name" value="Peptidase_M16"/>
    <property type="match status" value="1"/>
</dbReference>
<protein>
    <submittedName>
        <fullName evidence="9">Insulinase family protein</fullName>
    </submittedName>
</protein>
<dbReference type="GO" id="GO:0046872">
    <property type="term" value="F:metal ion binding"/>
    <property type="evidence" value="ECO:0007669"/>
    <property type="project" value="InterPro"/>
</dbReference>
<dbReference type="PANTHER" id="PTHR43690">
    <property type="entry name" value="NARDILYSIN"/>
    <property type="match status" value="1"/>
</dbReference>
<feature type="chain" id="PRO_5031122446" evidence="6">
    <location>
        <begin position="24"/>
        <end position="944"/>
    </location>
</feature>
<dbReference type="PANTHER" id="PTHR43690:SF34">
    <property type="entry name" value="ZINC PROTEASE PQQL-LIKE"/>
    <property type="match status" value="1"/>
</dbReference>
<dbReference type="InterPro" id="IPR011765">
    <property type="entry name" value="Pept_M16_N"/>
</dbReference>
<evidence type="ECO:0000256" key="4">
    <source>
        <dbReference type="ARBA" id="ARBA00022833"/>
    </source>
</evidence>
<keyword evidence="2" id="KW-0645">Protease</keyword>
<evidence type="ECO:0000259" key="7">
    <source>
        <dbReference type="Pfam" id="PF00675"/>
    </source>
</evidence>
<organism evidence="9 10">
    <name type="scientific">Rugamonas brunnea</name>
    <dbReference type="NCBI Taxonomy" id="2758569"/>
    <lineage>
        <taxon>Bacteria</taxon>
        <taxon>Pseudomonadati</taxon>
        <taxon>Pseudomonadota</taxon>
        <taxon>Betaproteobacteria</taxon>
        <taxon>Burkholderiales</taxon>
        <taxon>Oxalobacteraceae</taxon>
        <taxon>Telluria group</taxon>
        <taxon>Rugamonas</taxon>
    </lineage>
</organism>
<gene>
    <name evidence="9" type="ORF">H3H37_01515</name>
</gene>
<comment type="caution">
    <text evidence="9">The sequence shown here is derived from an EMBL/GenBank/DDBJ whole genome shotgun (WGS) entry which is preliminary data.</text>
</comment>
<dbReference type="Pfam" id="PF05193">
    <property type="entry name" value="Peptidase_M16_C"/>
    <property type="match status" value="2"/>
</dbReference>
<feature type="signal peptide" evidence="6">
    <location>
        <begin position="1"/>
        <end position="23"/>
    </location>
</feature>
<dbReference type="Proteomes" id="UP000534388">
    <property type="component" value="Unassembled WGS sequence"/>
</dbReference>
<dbReference type="InterPro" id="IPR007863">
    <property type="entry name" value="Peptidase_M16_C"/>
</dbReference>
<evidence type="ECO:0000259" key="8">
    <source>
        <dbReference type="Pfam" id="PF05193"/>
    </source>
</evidence>
<name>A0A7W2ENG6_9BURK</name>
<dbReference type="AlphaFoldDB" id="A0A7W2ENG6"/>
<dbReference type="EMBL" id="JACEZT010000001">
    <property type="protein sequence ID" value="MBA5635731.1"/>
    <property type="molecule type" value="Genomic_DNA"/>
</dbReference>
<proteinExistence type="inferred from homology"/>